<reference evidence="2" key="1">
    <citation type="submission" date="2020-07" db="EMBL/GenBank/DDBJ databases">
        <title>The High-quality genome of the commercially important snow crab, Chionoecetes opilio.</title>
        <authorList>
            <person name="Jeong J.-H."/>
            <person name="Ryu S."/>
        </authorList>
    </citation>
    <scope>NUCLEOTIDE SEQUENCE</scope>
    <source>
        <strain evidence="2">MADBK_172401_WGS</strain>
        <tissue evidence="2">Digestive gland</tissue>
    </source>
</reference>
<evidence type="ECO:0000313" key="2">
    <source>
        <dbReference type="EMBL" id="KAG0722709.1"/>
    </source>
</evidence>
<accession>A0A8J4YH16</accession>
<protein>
    <submittedName>
        <fullName evidence="2">Uncharacterized protein</fullName>
    </submittedName>
</protein>
<dbReference type="InterPro" id="IPR050951">
    <property type="entry name" value="Retrovirus_Pol_polyprotein"/>
</dbReference>
<dbReference type="PANTHER" id="PTHR37984:SF5">
    <property type="entry name" value="PROTEIN NYNRIN-LIKE"/>
    <property type="match status" value="1"/>
</dbReference>
<gene>
    <name evidence="2" type="ORF">GWK47_043999</name>
</gene>
<dbReference type="OrthoDB" id="2286242at2759"/>
<dbReference type="PANTHER" id="PTHR37984">
    <property type="entry name" value="PROTEIN CBG26694"/>
    <property type="match status" value="1"/>
</dbReference>
<evidence type="ECO:0000256" key="1">
    <source>
        <dbReference type="SAM" id="MobiDB-lite"/>
    </source>
</evidence>
<dbReference type="AlphaFoldDB" id="A0A8J4YH16"/>
<dbReference type="Proteomes" id="UP000770661">
    <property type="component" value="Unassembled WGS sequence"/>
</dbReference>
<name>A0A8J4YH16_CHIOP</name>
<comment type="caution">
    <text evidence="2">The sequence shown here is derived from an EMBL/GenBank/DDBJ whole genome shotgun (WGS) entry which is preliminary data.</text>
</comment>
<dbReference type="EMBL" id="JACEEZ010009162">
    <property type="protein sequence ID" value="KAG0722709.1"/>
    <property type="molecule type" value="Genomic_DNA"/>
</dbReference>
<proteinExistence type="predicted"/>
<feature type="region of interest" description="Disordered" evidence="1">
    <location>
        <begin position="1"/>
        <end position="49"/>
    </location>
</feature>
<evidence type="ECO:0000313" key="3">
    <source>
        <dbReference type="Proteomes" id="UP000770661"/>
    </source>
</evidence>
<keyword evidence="3" id="KW-1185">Reference proteome</keyword>
<feature type="compositionally biased region" description="Basic and acidic residues" evidence="1">
    <location>
        <begin position="15"/>
        <end position="26"/>
    </location>
</feature>
<sequence>MKAIKAAEEDDDKTLEDLRAAARADSADSTESSCRASRRNPPLLSDDHPTRPFESVSADFFVVAGKSLVVVDRLKGWPVVVPCKGDTTSVATIRIFCRYFREVAPSGNIDCEELYRGLLELRNTPNLTGRSPAQILYGHPLRSCVPAHPQSYSKEWQAKAEDCDLRAAARAEDVTARYDQHAHSPFPGLMLANMSAFRT</sequence>
<organism evidence="2 3">
    <name type="scientific">Chionoecetes opilio</name>
    <name type="common">Atlantic snow crab</name>
    <name type="synonym">Cancer opilio</name>
    <dbReference type="NCBI Taxonomy" id="41210"/>
    <lineage>
        <taxon>Eukaryota</taxon>
        <taxon>Metazoa</taxon>
        <taxon>Ecdysozoa</taxon>
        <taxon>Arthropoda</taxon>
        <taxon>Crustacea</taxon>
        <taxon>Multicrustacea</taxon>
        <taxon>Malacostraca</taxon>
        <taxon>Eumalacostraca</taxon>
        <taxon>Eucarida</taxon>
        <taxon>Decapoda</taxon>
        <taxon>Pleocyemata</taxon>
        <taxon>Brachyura</taxon>
        <taxon>Eubrachyura</taxon>
        <taxon>Majoidea</taxon>
        <taxon>Majidae</taxon>
        <taxon>Chionoecetes</taxon>
    </lineage>
</organism>